<dbReference type="SUPFAM" id="SSF53335">
    <property type="entry name" value="S-adenosyl-L-methionine-dependent methyltransferases"/>
    <property type="match status" value="1"/>
</dbReference>
<evidence type="ECO:0000313" key="2">
    <source>
        <dbReference type="Proteomes" id="UP000294664"/>
    </source>
</evidence>
<dbReference type="Pfam" id="PF13489">
    <property type="entry name" value="Methyltransf_23"/>
    <property type="match status" value="1"/>
</dbReference>
<sequence>MGRLAYLANSLARTFDRKRAKCPNCGSATSDLVARKYLVTALRRCRSCALMFRTPTDPANLNEAFYEESYSQGFTTDLPDDRALQRLVSTNFASSEKDYSAYIAVLSSLGIGSGARLFDFGCSWGYGSYQLAQAGLFVTAFEIAPTRSRYAREKLGVNVLDQIETAALDQHRGQYDCFFSSHVIEHVPVPHEVFTLAQVLLREGGLFVSFTPNGSEASRRHNTTWSKAWGEVHPHFIDDIFLDTHFGASPRVFGSSPISRARLPAAPESLRLDDLSRGELFFAARKVGPAW</sequence>
<dbReference type="OrthoDB" id="9810247at2"/>
<dbReference type="EMBL" id="SMAI01000001">
    <property type="protein sequence ID" value="TCT08069.1"/>
    <property type="molecule type" value="Genomic_DNA"/>
</dbReference>
<name>A0A4R3M731_9HYPH</name>
<dbReference type="RefSeq" id="WP_132029680.1">
    <property type="nucleotide sequence ID" value="NZ_SMAI01000001.1"/>
</dbReference>
<proteinExistence type="predicted"/>
<evidence type="ECO:0000313" key="1">
    <source>
        <dbReference type="EMBL" id="TCT08069.1"/>
    </source>
</evidence>
<dbReference type="GO" id="GO:0008168">
    <property type="term" value="F:methyltransferase activity"/>
    <property type="evidence" value="ECO:0007669"/>
    <property type="project" value="UniProtKB-KW"/>
</dbReference>
<dbReference type="AlphaFoldDB" id="A0A4R3M731"/>
<keyword evidence="1" id="KW-0489">Methyltransferase</keyword>
<dbReference type="InterPro" id="IPR029063">
    <property type="entry name" value="SAM-dependent_MTases_sf"/>
</dbReference>
<keyword evidence="1" id="KW-0808">Transferase</keyword>
<dbReference type="Gene3D" id="3.40.50.150">
    <property type="entry name" value="Vaccinia Virus protein VP39"/>
    <property type="match status" value="1"/>
</dbReference>
<accession>A0A4R3M731</accession>
<dbReference type="Proteomes" id="UP000294664">
    <property type="component" value="Unassembled WGS sequence"/>
</dbReference>
<dbReference type="PANTHER" id="PTHR43861">
    <property type="entry name" value="TRANS-ACONITATE 2-METHYLTRANSFERASE-RELATED"/>
    <property type="match status" value="1"/>
</dbReference>
<dbReference type="GO" id="GO:0032259">
    <property type="term" value="P:methylation"/>
    <property type="evidence" value="ECO:0007669"/>
    <property type="project" value="UniProtKB-KW"/>
</dbReference>
<keyword evidence="2" id="KW-1185">Reference proteome</keyword>
<organism evidence="1 2">
    <name type="scientific">Aquabacter spiritensis</name>
    <dbReference type="NCBI Taxonomy" id="933073"/>
    <lineage>
        <taxon>Bacteria</taxon>
        <taxon>Pseudomonadati</taxon>
        <taxon>Pseudomonadota</taxon>
        <taxon>Alphaproteobacteria</taxon>
        <taxon>Hyphomicrobiales</taxon>
        <taxon>Xanthobacteraceae</taxon>
        <taxon>Aquabacter</taxon>
    </lineage>
</organism>
<comment type="caution">
    <text evidence="1">The sequence shown here is derived from an EMBL/GenBank/DDBJ whole genome shotgun (WGS) entry which is preliminary data.</text>
</comment>
<gene>
    <name evidence="1" type="ORF">EDC64_101588</name>
</gene>
<protein>
    <submittedName>
        <fullName evidence="1">Methyltransferase family protein</fullName>
    </submittedName>
</protein>
<reference evidence="1 2" key="1">
    <citation type="submission" date="2019-03" db="EMBL/GenBank/DDBJ databases">
        <title>Genomic Encyclopedia of Type Strains, Phase IV (KMG-IV): sequencing the most valuable type-strain genomes for metagenomic binning, comparative biology and taxonomic classification.</title>
        <authorList>
            <person name="Goeker M."/>
        </authorList>
    </citation>
    <scope>NUCLEOTIDE SEQUENCE [LARGE SCALE GENOMIC DNA]</scope>
    <source>
        <strain evidence="1 2">DSM 9035</strain>
    </source>
</reference>